<dbReference type="EMBL" id="BMEY01000022">
    <property type="protein sequence ID" value="GGA87960.1"/>
    <property type="molecule type" value="Genomic_DNA"/>
</dbReference>
<comment type="caution">
    <text evidence="1">The sequence shown here is derived from an EMBL/GenBank/DDBJ whole genome shotgun (WGS) entry which is preliminary data.</text>
</comment>
<gene>
    <name evidence="1" type="ORF">GCM10008025_33340</name>
</gene>
<reference evidence="1" key="1">
    <citation type="journal article" date="2014" name="Int. J. Syst. Evol. Microbiol.">
        <title>Complete genome sequence of Corynebacterium casei LMG S-19264T (=DSM 44701T), isolated from a smear-ripened cheese.</title>
        <authorList>
            <consortium name="US DOE Joint Genome Institute (JGI-PGF)"/>
            <person name="Walter F."/>
            <person name="Albersmeier A."/>
            <person name="Kalinowski J."/>
            <person name="Ruckert C."/>
        </authorList>
    </citation>
    <scope>NUCLEOTIDE SEQUENCE</scope>
    <source>
        <strain evidence="1">CGMCC 1.12408</strain>
    </source>
</reference>
<accession>A0A916S9Z9</accession>
<evidence type="ECO:0000313" key="2">
    <source>
        <dbReference type="Proteomes" id="UP000613512"/>
    </source>
</evidence>
<reference evidence="1" key="2">
    <citation type="submission" date="2020-09" db="EMBL/GenBank/DDBJ databases">
        <authorList>
            <person name="Sun Q."/>
            <person name="Zhou Y."/>
        </authorList>
    </citation>
    <scope>NUCLEOTIDE SEQUENCE</scope>
    <source>
        <strain evidence="1">CGMCC 1.12408</strain>
    </source>
</reference>
<proteinExistence type="predicted"/>
<dbReference type="Proteomes" id="UP000613512">
    <property type="component" value="Unassembled WGS sequence"/>
</dbReference>
<dbReference type="AlphaFoldDB" id="A0A916S9Z9"/>
<sequence length="74" mass="9097">MLGLMINHIEQKELEYLIKRELDEILFDLDDNRIDNLVKGAMKERYKILFQLLRRVANERECIRYMPKRRTQSE</sequence>
<name>A0A916S9Z9_9BACI</name>
<keyword evidence="2" id="KW-1185">Reference proteome</keyword>
<protein>
    <submittedName>
        <fullName evidence="1">Uncharacterized protein</fullName>
    </submittedName>
</protein>
<evidence type="ECO:0000313" key="1">
    <source>
        <dbReference type="EMBL" id="GGA87960.1"/>
    </source>
</evidence>
<organism evidence="1 2">
    <name type="scientific">Ornithinibacillus halotolerans</name>
    <dbReference type="NCBI Taxonomy" id="1274357"/>
    <lineage>
        <taxon>Bacteria</taxon>
        <taxon>Bacillati</taxon>
        <taxon>Bacillota</taxon>
        <taxon>Bacilli</taxon>
        <taxon>Bacillales</taxon>
        <taxon>Bacillaceae</taxon>
        <taxon>Ornithinibacillus</taxon>
    </lineage>
</organism>
<dbReference type="RefSeq" id="WP_188385873.1">
    <property type="nucleotide sequence ID" value="NZ_BMEY01000022.1"/>
</dbReference>